<comment type="caution">
    <text evidence="4">The sequence shown here is derived from an EMBL/GenBank/DDBJ whole genome shotgun (WGS) entry which is preliminary data.</text>
</comment>
<evidence type="ECO:0000256" key="3">
    <source>
        <dbReference type="SAM" id="SignalP"/>
    </source>
</evidence>
<evidence type="ECO:0000313" key="4">
    <source>
        <dbReference type="EMBL" id="KAJ3993596.1"/>
    </source>
</evidence>
<keyword evidence="5" id="KW-1185">Reference proteome</keyword>
<name>A0ABQ8Q4M9_9AGAR</name>
<keyword evidence="1" id="KW-0175">Coiled coil</keyword>
<dbReference type="EMBL" id="MU790755">
    <property type="protein sequence ID" value="KAJ3993596.1"/>
    <property type="molecule type" value="Genomic_DNA"/>
</dbReference>
<evidence type="ECO:0000256" key="2">
    <source>
        <dbReference type="SAM" id="MobiDB-lite"/>
    </source>
</evidence>
<dbReference type="Proteomes" id="UP001163828">
    <property type="component" value="Unassembled WGS sequence"/>
</dbReference>
<feature type="region of interest" description="Disordered" evidence="2">
    <location>
        <begin position="175"/>
        <end position="230"/>
    </location>
</feature>
<feature type="compositionally biased region" description="Polar residues" evidence="2">
    <location>
        <begin position="177"/>
        <end position="190"/>
    </location>
</feature>
<sequence length="230" mass="23653">MQLTFSFLLLSFAVATYARPIDSIPQARDELSSSIPKNTQASGSYVTLADRYVVQSMATDLISTATIPPSSSSSTAAAALSTQNRGRLVLSSATASALPSAGAVPNDPGMPLSKRFLEEAAQSLSNAADNLQNATDTFEDEKHKYTKPFTDAGAALHNATSDAQEGFENLGDGMKNGTASLENGVKNSAEGSVHGMEDKVTGVVNGVKEGAEGAANGAKSGWNSADADSS</sequence>
<accession>A0ABQ8Q4M9</accession>
<feature type="compositionally biased region" description="Low complexity" evidence="2">
    <location>
        <begin position="202"/>
        <end position="219"/>
    </location>
</feature>
<evidence type="ECO:0000256" key="1">
    <source>
        <dbReference type="SAM" id="Coils"/>
    </source>
</evidence>
<dbReference type="Gene3D" id="1.20.120.20">
    <property type="entry name" value="Apolipoprotein"/>
    <property type="match status" value="1"/>
</dbReference>
<organism evidence="4 5">
    <name type="scientific">Lentinula boryana</name>
    <dbReference type="NCBI Taxonomy" id="40481"/>
    <lineage>
        <taxon>Eukaryota</taxon>
        <taxon>Fungi</taxon>
        <taxon>Dikarya</taxon>
        <taxon>Basidiomycota</taxon>
        <taxon>Agaricomycotina</taxon>
        <taxon>Agaricomycetes</taxon>
        <taxon>Agaricomycetidae</taxon>
        <taxon>Agaricales</taxon>
        <taxon>Marasmiineae</taxon>
        <taxon>Omphalotaceae</taxon>
        <taxon>Lentinula</taxon>
    </lineage>
</organism>
<proteinExistence type="predicted"/>
<feature type="compositionally biased region" description="Polar residues" evidence="2">
    <location>
        <begin position="221"/>
        <end position="230"/>
    </location>
</feature>
<feature type="chain" id="PRO_5046103649" description="Small secreted protein" evidence="3">
    <location>
        <begin position="19"/>
        <end position="230"/>
    </location>
</feature>
<reference evidence="4" key="1">
    <citation type="submission" date="2022-08" db="EMBL/GenBank/DDBJ databases">
        <authorList>
            <consortium name="DOE Joint Genome Institute"/>
            <person name="Min B."/>
            <person name="Riley R."/>
            <person name="Sierra-Patev S."/>
            <person name="Naranjo-Ortiz M."/>
            <person name="Looney B."/>
            <person name="Konkel Z."/>
            <person name="Slot J.C."/>
            <person name="Sakamoto Y."/>
            <person name="Steenwyk J.L."/>
            <person name="Rokas A."/>
            <person name="Carro J."/>
            <person name="Camarero S."/>
            <person name="Ferreira P."/>
            <person name="Molpeceres G."/>
            <person name="Ruiz-Duenas F.J."/>
            <person name="Serrano A."/>
            <person name="Henrissat B."/>
            <person name="Drula E."/>
            <person name="Hughes K.W."/>
            <person name="Mata J.L."/>
            <person name="Ishikawa N.K."/>
            <person name="Vargas-Isla R."/>
            <person name="Ushijima S."/>
            <person name="Smith C.A."/>
            <person name="Ahrendt S."/>
            <person name="Andreopoulos W."/>
            <person name="He G."/>
            <person name="Labutti K."/>
            <person name="Lipzen A."/>
            <person name="Ng V."/>
            <person name="Sandor L."/>
            <person name="Barry K."/>
            <person name="Martinez A.T."/>
            <person name="Xiao Y."/>
            <person name="Gibbons J.G."/>
            <person name="Terashima K."/>
            <person name="Hibbett D.S."/>
            <person name="Grigoriev I.V."/>
        </authorList>
    </citation>
    <scope>NUCLEOTIDE SEQUENCE</scope>
    <source>
        <strain evidence="4">TFB10827</strain>
    </source>
</reference>
<feature type="coiled-coil region" evidence="1">
    <location>
        <begin position="114"/>
        <end position="144"/>
    </location>
</feature>
<protein>
    <recommendedName>
        <fullName evidence="6">Small secreted protein</fullName>
    </recommendedName>
</protein>
<evidence type="ECO:0008006" key="6">
    <source>
        <dbReference type="Google" id="ProtNLM"/>
    </source>
</evidence>
<gene>
    <name evidence="4" type="ORF">F5050DRAFT_1810378</name>
</gene>
<keyword evidence="3" id="KW-0732">Signal</keyword>
<evidence type="ECO:0000313" key="5">
    <source>
        <dbReference type="Proteomes" id="UP001163828"/>
    </source>
</evidence>
<feature type="signal peptide" evidence="3">
    <location>
        <begin position="1"/>
        <end position="18"/>
    </location>
</feature>